<gene>
    <name evidence="2" type="ORF">RHGRI_033848</name>
</gene>
<protein>
    <submittedName>
        <fullName evidence="2">Uncharacterized protein</fullName>
    </submittedName>
</protein>
<reference evidence="2" key="1">
    <citation type="submission" date="2020-08" db="EMBL/GenBank/DDBJ databases">
        <title>Plant Genome Project.</title>
        <authorList>
            <person name="Zhang R.-G."/>
        </authorList>
    </citation>
    <scope>NUCLEOTIDE SEQUENCE</scope>
    <source>
        <strain evidence="2">WSP0</strain>
        <tissue evidence="2">Leaf</tissue>
    </source>
</reference>
<organism evidence="2 3">
    <name type="scientific">Rhododendron griersonianum</name>
    <dbReference type="NCBI Taxonomy" id="479676"/>
    <lineage>
        <taxon>Eukaryota</taxon>
        <taxon>Viridiplantae</taxon>
        <taxon>Streptophyta</taxon>
        <taxon>Embryophyta</taxon>
        <taxon>Tracheophyta</taxon>
        <taxon>Spermatophyta</taxon>
        <taxon>Magnoliopsida</taxon>
        <taxon>eudicotyledons</taxon>
        <taxon>Gunneridae</taxon>
        <taxon>Pentapetalae</taxon>
        <taxon>asterids</taxon>
        <taxon>Ericales</taxon>
        <taxon>Ericaceae</taxon>
        <taxon>Ericoideae</taxon>
        <taxon>Rhodoreae</taxon>
        <taxon>Rhododendron</taxon>
    </lineage>
</organism>
<accession>A0AAV6HYC3</accession>
<dbReference type="AlphaFoldDB" id="A0AAV6HYC3"/>
<keyword evidence="3" id="KW-1185">Reference proteome</keyword>
<evidence type="ECO:0000313" key="3">
    <source>
        <dbReference type="Proteomes" id="UP000823749"/>
    </source>
</evidence>
<feature type="region of interest" description="Disordered" evidence="1">
    <location>
        <begin position="61"/>
        <end position="80"/>
    </location>
</feature>
<evidence type="ECO:0000313" key="2">
    <source>
        <dbReference type="EMBL" id="KAG5521411.1"/>
    </source>
</evidence>
<comment type="caution">
    <text evidence="2">The sequence shown here is derived from an EMBL/GenBank/DDBJ whole genome shotgun (WGS) entry which is preliminary data.</text>
</comment>
<name>A0AAV6HYC3_9ERIC</name>
<dbReference type="Proteomes" id="UP000823749">
    <property type="component" value="Chromosome 12"/>
</dbReference>
<sequence>MKVVEEGQKSQKKRDHLTLALKKLHCELLTMDDGSDEIENDDDLEAATLVEATSQVLSNIPFTLHDPPHVVSRGRATQIS</sequence>
<proteinExistence type="predicted"/>
<dbReference type="EMBL" id="JACTNZ010000012">
    <property type="protein sequence ID" value="KAG5521411.1"/>
    <property type="molecule type" value="Genomic_DNA"/>
</dbReference>
<evidence type="ECO:0000256" key="1">
    <source>
        <dbReference type="SAM" id="MobiDB-lite"/>
    </source>
</evidence>